<organism evidence="2 3">
    <name type="scientific">Acinetobacter defluvii</name>
    <dbReference type="NCBI Taxonomy" id="1871111"/>
    <lineage>
        <taxon>Bacteria</taxon>
        <taxon>Pseudomonadati</taxon>
        <taxon>Pseudomonadota</taxon>
        <taxon>Gammaproteobacteria</taxon>
        <taxon>Moraxellales</taxon>
        <taxon>Moraxellaceae</taxon>
        <taxon>Acinetobacter</taxon>
    </lineage>
</organism>
<sequence length="434" mass="47866">MKAIHQTLCTFVCFTASSFSFAQIVTWTDNIPSSLKPFQNNAQQLASYVQDDIFIYPQIATKTSLPTLKANPNPTARFTSAAIIVPVSSQEVAKTLGNYNQYVGLFPTLKSAKLLEQKGNVSQMKYRVSIPTPIPVLNFNEDVVMQHQVSTNSISTIVIDAPLPYAVGKLEWFALGDKKTLVTLTQWGDTSQPKGFLFKQILNAIPEAKLGIPTGTGAFVLESLRQRFGTKNTIALAAGQLPEPKFSTTQIQKIDALSESTGQPVSIVNMPTTIPYTHGREMLRFTTTYQAFKESPQQLQKWLQPAAYQSVFPRQIKKITTSTLTAQGQDADIKVSIGLGVVSIPFDFKMHFNFPKNNENNFFANGGDLRYLKGQVQLNPQDSGTLMRVTSAVKVDEKAPFLLRAARSLPYHDMLPSTGGNAVFTQKIKAQSKS</sequence>
<dbReference type="KEGG" id="adv:DJ533_05155"/>
<evidence type="ECO:0000256" key="1">
    <source>
        <dbReference type="SAM" id="SignalP"/>
    </source>
</evidence>
<dbReference type="STRING" id="1871111.GCA_001704615_02341"/>
<name>A0A2S2FAM5_9GAMM</name>
<dbReference type="RefSeq" id="WP_065995448.1">
    <property type="nucleotide sequence ID" value="NZ_CP029397.2"/>
</dbReference>
<keyword evidence="1" id="KW-0732">Signal</keyword>
<evidence type="ECO:0000313" key="2">
    <source>
        <dbReference type="EMBL" id="AWL28017.1"/>
    </source>
</evidence>
<dbReference type="Proteomes" id="UP000245977">
    <property type="component" value="Chromosome"/>
</dbReference>
<protein>
    <submittedName>
        <fullName evidence="2">SRPBCC family protein</fullName>
    </submittedName>
</protein>
<feature type="chain" id="PRO_5015670041" evidence="1">
    <location>
        <begin position="23"/>
        <end position="434"/>
    </location>
</feature>
<reference evidence="2" key="1">
    <citation type="submission" date="2019-08" db="EMBL/GenBank/DDBJ databases">
        <title>The complete genome of Acinetobacter defluvii strain WCHAD010030.</title>
        <authorList>
            <person name="Hu Y."/>
            <person name="Qin J."/>
            <person name="Feng Y."/>
            <person name="Zong Z."/>
        </authorList>
    </citation>
    <scope>NUCLEOTIDE SEQUENCE</scope>
    <source>
        <strain evidence="2">WCHA30</strain>
    </source>
</reference>
<dbReference type="SUPFAM" id="SSF55961">
    <property type="entry name" value="Bet v1-like"/>
    <property type="match status" value="1"/>
</dbReference>
<feature type="signal peptide" evidence="1">
    <location>
        <begin position="1"/>
        <end position="22"/>
    </location>
</feature>
<accession>A0A2S2FAM5</accession>
<keyword evidence="3" id="KW-1185">Reference proteome</keyword>
<proteinExistence type="predicted"/>
<dbReference type="EMBL" id="CP029397">
    <property type="protein sequence ID" value="AWL28017.1"/>
    <property type="molecule type" value="Genomic_DNA"/>
</dbReference>
<evidence type="ECO:0000313" key="3">
    <source>
        <dbReference type="Proteomes" id="UP000245977"/>
    </source>
</evidence>
<gene>
    <name evidence="2" type="ORF">DJ533_05155</name>
</gene>
<dbReference type="AlphaFoldDB" id="A0A2S2FAM5"/>
<dbReference type="OrthoDB" id="6703823at2"/>